<evidence type="ECO:0000313" key="2">
    <source>
        <dbReference type="EMBL" id="KAG2555140.1"/>
    </source>
</evidence>
<proteinExistence type="predicted"/>
<gene>
    <name evidence="2" type="ORF">PVAP13_9KG545900</name>
</gene>
<feature type="compositionally biased region" description="Gly residues" evidence="1">
    <location>
        <begin position="18"/>
        <end position="31"/>
    </location>
</feature>
<protein>
    <submittedName>
        <fullName evidence="2">Uncharacterized protein</fullName>
    </submittedName>
</protein>
<name>A0A8T0P0D1_PANVG</name>
<feature type="region of interest" description="Disordered" evidence="1">
    <location>
        <begin position="1"/>
        <end position="41"/>
    </location>
</feature>
<dbReference type="AlphaFoldDB" id="A0A8T0P0D1"/>
<organism evidence="2 3">
    <name type="scientific">Panicum virgatum</name>
    <name type="common">Blackwell switchgrass</name>
    <dbReference type="NCBI Taxonomy" id="38727"/>
    <lineage>
        <taxon>Eukaryota</taxon>
        <taxon>Viridiplantae</taxon>
        <taxon>Streptophyta</taxon>
        <taxon>Embryophyta</taxon>
        <taxon>Tracheophyta</taxon>
        <taxon>Spermatophyta</taxon>
        <taxon>Magnoliopsida</taxon>
        <taxon>Liliopsida</taxon>
        <taxon>Poales</taxon>
        <taxon>Poaceae</taxon>
        <taxon>PACMAD clade</taxon>
        <taxon>Panicoideae</taxon>
        <taxon>Panicodae</taxon>
        <taxon>Paniceae</taxon>
        <taxon>Panicinae</taxon>
        <taxon>Panicum</taxon>
        <taxon>Panicum sect. Hiantes</taxon>
    </lineage>
</organism>
<comment type="caution">
    <text evidence="2">The sequence shown here is derived from an EMBL/GenBank/DDBJ whole genome shotgun (WGS) entry which is preliminary data.</text>
</comment>
<feature type="compositionally biased region" description="Low complexity" evidence="1">
    <location>
        <begin position="1"/>
        <end position="13"/>
    </location>
</feature>
<evidence type="ECO:0000313" key="3">
    <source>
        <dbReference type="Proteomes" id="UP000823388"/>
    </source>
</evidence>
<dbReference type="Proteomes" id="UP000823388">
    <property type="component" value="Chromosome 9K"/>
</dbReference>
<reference evidence="2" key="1">
    <citation type="submission" date="2020-05" db="EMBL/GenBank/DDBJ databases">
        <title>WGS assembly of Panicum virgatum.</title>
        <authorList>
            <person name="Lovell J.T."/>
            <person name="Jenkins J."/>
            <person name="Shu S."/>
            <person name="Juenger T.E."/>
            <person name="Schmutz J."/>
        </authorList>
    </citation>
    <scope>NUCLEOTIDE SEQUENCE</scope>
    <source>
        <strain evidence="2">AP13</strain>
    </source>
</reference>
<keyword evidence="3" id="KW-1185">Reference proteome</keyword>
<evidence type="ECO:0000256" key="1">
    <source>
        <dbReference type="SAM" id="MobiDB-lite"/>
    </source>
</evidence>
<accession>A0A8T0P0D1</accession>
<sequence length="186" mass="18246">MAARRSGLGAAAAHVEIGDGGTTDEAGGGGRRGVRQRVRRPAAAGLRVDRVGGAWSRTRSPLAECGRANGCGRRVGGQATVVAAGGSPAPAQARSTIAAARGGESGTAGPGCGGGGGRVWPSGSGVSVSGAAAAIMGGMGGWALGGYRSVRVGCVTCDALGGWADGLWAFALCRLLSAEDGLNWWW</sequence>
<dbReference type="EMBL" id="CM029053">
    <property type="protein sequence ID" value="KAG2555140.1"/>
    <property type="molecule type" value="Genomic_DNA"/>
</dbReference>